<organism evidence="2 3">
    <name type="scientific">Sporolituus thermophilus DSM 23256</name>
    <dbReference type="NCBI Taxonomy" id="1123285"/>
    <lineage>
        <taxon>Bacteria</taxon>
        <taxon>Bacillati</taxon>
        <taxon>Bacillota</taxon>
        <taxon>Negativicutes</taxon>
        <taxon>Selenomonadales</taxon>
        <taxon>Sporomusaceae</taxon>
        <taxon>Sporolituus</taxon>
    </lineage>
</organism>
<accession>A0A1G7LHD0</accession>
<evidence type="ECO:0000313" key="2">
    <source>
        <dbReference type="EMBL" id="SDF48843.1"/>
    </source>
</evidence>
<dbReference type="InterPro" id="IPR001509">
    <property type="entry name" value="Epimerase_deHydtase"/>
</dbReference>
<dbReference type="PANTHER" id="PTHR43245">
    <property type="entry name" value="BIFUNCTIONAL POLYMYXIN RESISTANCE PROTEIN ARNA"/>
    <property type="match status" value="1"/>
</dbReference>
<dbReference type="RefSeq" id="WP_093690048.1">
    <property type="nucleotide sequence ID" value="NZ_FNBU01000012.1"/>
</dbReference>
<evidence type="ECO:0000259" key="1">
    <source>
        <dbReference type="Pfam" id="PF01370"/>
    </source>
</evidence>
<dbReference type="Pfam" id="PF01370">
    <property type="entry name" value="Epimerase"/>
    <property type="match status" value="1"/>
</dbReference>
<dbReference type="AlphaFoldDB" id="A0A1G7LHD0"/>
<protein>
    <submittedName>
        <fullName evidence="2">NAD dependent epimerase/dehydratase family protein</fullName>
    </submittedName>
</protein>
<gene>
    <name evidence="2" type="ORF">SAMN05660235_01774</name>
</gene>
<evidence type="ECO:0000313" key="3">
    <source>
        <dbReference type="Proteomes" id="UP000243333"/>
    </source>
</evidence>
<name>A0A1G7LHD0_9FIRM</name>
<feature type="domain" description="NAD-dependent epimerase/dehydratase" evidence="1">
    <location>
        <begin position="4"/>
        <end position="228"/>
    </location>
</feature>
<dbReference type="InterPro" id="IPR036291">
    <property type="entry name" value="NAD(P)-bd_dom_sf"/>
</dbReference>
<dbReference type="Proteomes" id="UP000243333">
    <property type="component" value="Unassembled WGS sequence"/>
</dbReference>
<dbReference type="Gene3D" id="3.40.50.720">
    <property type="entry name" value="NAD(P)-binding Rossmann-like Domain"/>
    <property type="match status" value="1"/>
</dbReference>
<keyword evidence="3" id="KW-1185">Reference proteome</keyword>
<dbReference type="SUPFAM" id="SSF51735">
    <property type="entry name" value="NAD(P)-binding Rossmann-fold domains"/>
    <property type="match status" value="1"/>
</dbReference>
<proteinExistence type="predicted"/>
<dbReference type="EMBL" id="FNBU01000012">
    <property type="protein sequence ID" value="SDF48843.1"/>
    <property type="molecule type" value="Genomic_DNA"/>
</dbReference>
<reference evidence="3" key="1">
    <citation type="submission" date="2016-10" db="EMBL/GenBank/DDBJ databases">
        <authorList>
            <person name="Varghese N."/>
            <person name="Submissions S."/>
        </authorList>
    </citation>
    <scope>NUCLEOTIDE SEQUENCE [LARGE SCALE GENOMIC DNA]</scope>
    <source>
        <strain evidence="3">DSM 23256</strain>
    </source>
</reference>
<dbReference type="InterPro" id="IPR050177">
    <property type="entry name" value="Lipid_A_modif_metabolic_enz"/>
</dbReference>
<dbReference type="OrthoDB" id="9771073at2"/>
<dbReference type="STRING" id="1123285.SAMN05660235_01774"/>
<sequence length="312" mass="34336">MRLLLVGGAGEIGRHLTEYYLRSGHEVLVYDRSANPQMAAGRAGLTIIKGDLEDIELLRSVVPGSDFVVNLAWSFADNAAALFRSDLGGHINLLEVAASARIQRFVYASTAAVYGSPRTEPVTEEHPCLVQQARNPLYALAKYAAEQLCHVYNTERGLPITILRFWWAFGETIGGKHLRNMVRAAVNNDMIQIVKGAGGCFVTMEDLAAAILLAGQNTAISDGVYNIGSLFLTWSEIVAMLVEATGSRSPIVEVLDHDWTGPAFLRERWQLSCTKASREIAFQPRRDGDAMRDAFRQALIRCCQEVKDAIKP</sequence>